<dbReference type="AlphaFoldDB" id="A0A9X0DA16"/>
<gene>
    <name evidence="2" type="ORF">OS493_010523</name>
</gene>
<evidence type="ECO:0000313" key="3">
    <source>
        <dbReference type="Proteomes" id="UP001163046"/>
    </source>
</evidence>
<keyword evidence="3" id="KW-1185">Reference proteome</keyword>
<organism evidence="2 3">
    <name type="scientific">Desmophyllum pertusum</name>
    <dbReference type="NCBI Taxonomy" id="174260"/>
    <lineage>
        <taxon>Eukaryota</taxon>
        <taxon>Metazoa</taxon>
        <taxon>Cnidaria</taxon>
        <taxon>Anthozoa</taxon>
        <taxon>Hexacorallia</taxon>
        <taxon>Scleractinia</taxon>
        <taxon>Caryophylliina</taxon>
        <taxon>Caryophylliidae</taxon>
        <taxon>Desmophyllum</taxon>
    </lineage>
</organism>
<evidence type="ECO:0000313" key="2">
    <source>
        <dbReference type="EMBL" id="KAJ7392862.1"/>
    </source>
</evidence>
<feature type="region of interest" description="Disordered" evidence="1">
    <location>
        <begin position="115"/>
        <end position="143"/>
    </location>
</feature>
<comment type="caution">
    <text evidence="2">The sequence shown here is derived from an EMBL/GenBank/DDBJ whole genome shotgun (WGS) entry which is preliminary data.</text>
</comment>
<proteinExistence type="predicted"/>
<name>A0A9X0DA16_9CNID</name>
<evidence type="ECO:0000256" key="1">
    <source>
        <dbReference type="SAM" id="MobiDB-lite"/>
    </source>
</evidence>
<accession>A0A9X0DA16</accession>
<dbReference type="Proteomes" id="UP001163046">
    <property type="component" value="Unassembled WGS sequence"/>
</dbReference>
<protein>
    <submittedName>
        <fullName evidence="2">Uncharacterized protein</fullName>
    </submittedName>
</protein>
<dbReference type="OrthoDB" id="25620at2759"/>
<feature type="compositionally biased region" description="Basic and acidic residues" evidence="1">
    <location>
        <begin position="115"/>
        <end position="124"/>
    </location>
</feature>
<dbReference type="EMBL" id="MU825400">
    <property type="protein sequence ID" value="KAJ7392862.1"/>
    <property type="molecule type" value="Genomic_DNA"/>
</dbReference>
<sequence>MARPVPQDMHQCPEFGQRLHGIIIVVKANDPRLSEGALKDYLKPVRDILRKTASVELFLRFLQRNINGRPSSVKTASSQLANDDNNKRKIAGGCVWKNCTKSAFPIDMKKNYRERAPKARHDPLSMDNRGTGHTRMCTTGHPTADIGSVGTHF</sequence>
<reference evidence="2" key="1">
    <citation type="submission" date="2023-01" db="EMBL/GenBank/DDBJ databases">
        <title>Genome assembly of the deep-sea coral Lophelia pertusa.</title>
        <authorList>
            <person name="Herrera S."/>
            <person name="Cordes E."/>
        </authorList>
    </citation>
    <scope>NUCLEOTIDE SEQUENCE</scope>
    <source>
        <strain evidence="2">USNM1676648</strain>
        <tissue evidence="2">Polyp</tissue>
    </source>
</reference>